<dbReference type="Proteomes" id="UP000054172">
    <property type="component" value="Unassembled WGS sequence"/>
</dbReference>
<proteinExistence type="predicted"/>
<dbReference type="InterPro" id="IPR016162">
    <property type="entry name" value="Ald_DH_N"/>
</dbReference>
<dbReference type="InterPro" id="IPR015590">
    <property type="entry name" value="Aldehyde_DH_dom"/>
</dbReference>
<dbReference type="PANTHER" id="PTHR11699">
    <property type="entry name" value="ALDEHYDE DEHYDROGENASE-RELATED"/>
    <property type="match status" value="1"/>
</dbReference>
<comment type="caution">
    <text evidence="3">The sequence shown here is derived from an EMBL/GenBank/DDBJ whole genome shotgun (WGS) entry which is preliminary data.</text>
</comment>
<evidence type="ECO:0000259" key="2">
    <source>
        <dbReference type="Pfam" id="PF00171"/>
    </source>
</evidence>
<evidence type="ECO:0000313" key="4">
    <source>
        <dbReference type="Proteomes" id="UP000054172"/>
    </source>
</evidence>
<dbReference type="Gene3D" id="3.40.309.10">
    <property type="entry name" value="Aldehyde Dehydrogenase, Chain A, domain 2"/>
    <property type="match status" value="1"/>
</dbReference>
<evidence type="ECO:0000256" key="1">
    <source>
        <dbReference type="ARBA" id="ARBA00023002"/>
    </source>
</evidence>
<gene>
    <name evidence="3" type="ORF">AL399_05970</name>
</gene>
<keyword evidence="4" id="KW-1185">Reference proteome</keyword>
<keyword evidence="1" id="KW-0560">Oxidoreductase</keyword>
<reference evidence="3" key="1">
    <citation type="submission" date="2015-08" db="EMBL/GenBank/DDBJ databases">
        <title>Candidatus Bacteriodes Periocalifornicus.</title>
        <authorList>
            <person name="McLean J.S."/>
            <person name="Kelley S."/>
        </authorList>
    </citation>
    <scope>NUCLEOTIDE SEQUENCE [LARGE SCALE GENOMIC DNA]</scope>
    <source>
        <strain evidence="3">12B</strain>
    </source>
</reference>
<dbReference type="STRING" id="1702214.AL399_05970"/>
<organism evidence="3 4">
    <name type="scientific">Candidatus [Bacteroides] periocalifornicus</name>
    <dbReference type="NCBI Taxonomy" id="1702214"/>
    <lineage>
        <taxon>Bacteria</taxon>
        <taxon>Pseudomonadati</taxon>
        <taxon>Bacteroidota</taxon>
    </lineage>
</organism>
<dbReference type="InterPro" id="IPR016163">
    <property type="entry name" value="Ald_DH_C"/>
</dbReference>
<name>A0A0Q4B7A8_9BACT</name>
<dbReference type="PATRIC" id="fig|1702214.3.peg.437"/>
<dbReference type="EMBL" id="LIIK01000025">
    <property type="protein sequence ID" value="KQM08700.1"/>
    <property type="molecule type" value="Genomic_DNA"/>
</dbReference>
<accession>A0A0Q4B7A8</accession>
<dbReference type="InterPro" id="IPR016161">
    <property type="entry name" value="Ald_DH/histidinol_DH"/>
</dbReference>
<evidence type="ECO:0000313" key="3">
    <source>
        <dbReference type="EMBL" id="KQM08700.1"/>
    </source>
</evidence>
<sequence length="450" mass="47960">MTIAEMVAKARVAQAEFEKNFDQAKTDAVVREIGKTVFDNAEMLAKMAVEETRMGVYEDKVAKNKGKARGVWYDLKGKKSMGVLSVDPETDLITMLKPVGVVAAITPTTNPIVTPMSKSMFAVKGKNAIIVAPHPRSKKCTAKTIELINKAIAKFGVPKDLIQVIEEPSIPLTQELMASCDVVLATGGMGMVKAAYSSGKPSYGVGAGNVQVIIDRGVDYDKAAATIIKGRIFDNGIICSGEQSFIYPKDEKAKVFDAFKKNGAYIVADADHDKVVNALFEDGHIAGDVVGQSVQFVAKKAGLNVPADARVIVVEAKGVGAQDPICKEKMCPVLAAFGYDKFEEAIQIAKTNLLNEGNGHSAGIHSNNEEHIRMVGEGLTVSRVVVNAPVSTTAGGAIGSGLAVTNTLGCGTWGNNTLSENLTYKHLLNTTRVARISPKVHQPTDEELWG</sequence>
<dbReference type="Gene3D" id="3.40.605.10">
    <property type="entry name" value="Aldehyde Dehydrogenase, Chain A, domain 1"/>
    <property type="match status" value="1"/>
</dbReference>
<dbReference type="GO" id="GO:0016620">
    <property type="term" value="F:oxidoreductase activity, acting on the aldehyde or oxo group of donors, NAD or NADP as acceptor"/>
    <property type="evidence" value="ECO:0007669"/>
    <property type="project" value="InterPro"/>
</dbReference>
<dbReference type="AlphaFoldDB" id="A0A0Q4B7A8"/>
<dbReference type="CDD" id="cd07122">
    <property type="entry name" value="ALDH_F20_ACDH"/>
    <property type="match status" value="1"/>
</dbReference>
<dbReference type="Pfam" id="PF00171">
    <property type="entry name" value="Aldedh"/>
    <property type="match status" value="1"/>
</dbReference>
<protein>
    <submittedName>
        <fullName evidence="3">Succinate-semialdehyde dehydrogenase</fullName>
    </submittedName>
</protein>
<feature type="domain" description="Aldehyde dehydrogenase" evidence="2">
    <location>
        <begin position="3"/>
        <end position="393"/>
    </location>
</feature>
<dbReference type="SUPFAM" id="SSF53720">
    <property type="entry name" value="ALDH-like"/>
    <property type="match status" value="1"/>
</dbReference>